<dbReference type="GO" id="GO:0000287">
    <property type="term" value="F:magnesium ion binding"/>
    <property type="evidence" value="ECO:0007669"/>
    <property type="project" value="TreeGrafter"/>
</dbReference>
<dbReference type="GO" id="GO:0005829">
    <property type="term" value="C:cytosol"/>
    <property type="evidence" value="ECO:0007669"/>
    <property type="project" value="TreeGrafter"/>
</dbReference>
<dbReference type="NCBIfam" id="TIGR01484">
    <property type="entry name" value="HAD-SF-IIB"/>
    <property type="match status" value="1"/>
</dbReference>
<keyword evidence="2" id="KW-1185">Reference proteome</keyword>
<dbReference type="PANTHER" id="PTHR10000">
    <property type="entry name" value="PHOSPHOSERINE PHOSPHATASE"/>
    <property type="match status" value="1"/>
</dbReference>
<evidence type="ECO:0000313" key="2">
    <source>
        <dbReference type="Proteomes" id="UP000094378"/>
    </source>
</evidence>
<dbReference type="InterPro" id="IPR000150">
    <property type="entry name" value="Cof"/>
</dbReference>
<sequence length="278" mass="31856">MIKLITLDIDGTLLGKKKKVSSENIKAINEARKKGIKICIASGRALNRVDEIAHEIGVADSQEYVITMNGAAIYKYDENKKPQLIQETLFPIEDVIYIYNAVLENGANCFSYSYDPDIAYIIRDKGLFIWFMKKISHRTIRIYEKDKMDQKAYKIIIYGKKKQVDKIKKQLEKRNYEIFSWSYVSGNTANLEVNPNGVDKLYALQDLAKLENIQQEEIMYFGDGDNDKKVISWAGHGVAMKNASKDIKDIADHITGHHKKSGVAKKIYEYLEELENAE</sequence>
<dbReference type="InterPro" id="IPR023214">
    <property type="entry name" value="HAD_sf"/>
</dbReference>
<dbReference type="SUPFAM" id="SSF56784">
    <property type="entry name" value="HAD-like"/>
    <property type="match status" value="1"/>
</dbReference>
<dbReference type="SFLD" id="SFLDS00003">
    <property type="entry name" value="Haloacid_Dehalogenase"/>
    <property type="match status" value="1"/>
</dbReference>
<name>A0A1B3SJI8_9MOLU</name>
<dbReference type="PROSITE" id="PS01229">
    <property type="entry name" value="COF_2"/>
    <property type="match status" value="1"/>
</dbReference>
<dbReference type="OrthoDB" id="384659at2"/>
<dbReference type="SFLD" id="SFLDG01140">
    <property type="entry name" value="C2.B:_Phosphomannomutase_and_P"/>
    <property type="match status" value="1"/>
</dbReference>
<dbReference type="AlphaFoldDB" id="A0A1B3SJI8"/>
<dbReference type="Pfam" id="PF08282">
    <property type="entry name" value="Hydrolase_3"/>
    <property type="match status" value="1"/>
</dbReference>
<dbReference type="Gene3D" id="3.30.1240.10">
    <property type="match status" value="1"/>
</dbReference>
<dbReference type="GO" id="GO:0016791">
    <property type="term" value="F:phosphatase activity"/>
    <property type="evidence" value="ECO:0007669"/>
    <property type="project" value="UniProtKB-ARBA"/>
</dbReference>
<dbReference type="KEGG" id="shj:SHELI_v1c01370"/>
<protein>
    <submittedName>
        <fullName evidence="1">HAD superfamily hydrolase</fullName>
    </submittedName>
</protein>
<dbReference type="EMBL" id="CP017015">
    <property type="protein sequence ID" value="AOG60092.1"/>
    <property type="molecule type" value="Genomic_DNA"/>
</dbReference>
<keyword evidence="1" id="KW-0378">Hydrolase</keyword>
<dbReference type="RefSeq" id="WP_069115872.1">
    <property type="nucleotide sequence ID" value="NZ_CP017015.1"/>
</dbReference>
<accession>A0A1B3SJI8</accession>
<dbReference type="STRING" id="216938.SHELI_v1c01370"/>
<dbReference type="CDD" id="cd07516">
    <property type="entry name" value="HAD_Pase"/>
    <property type="match status" value="1"/>
</dbReference>
<proteinExistence type="predicted"/>
<reference evidence="1 2" key="1">
    <citation type="submission" date="2016-08" db="EMBL/GenBank/DDBJ databases">
        <title>Complete genome sequence of Spiroplasma helicoides TABS-2 (DSM 22551).</title>
        <authorList>
            <person name="Shen W.-Y."/>
            <person name="Lo W.-S."/>
            <person name="Lai Y.-C."/>
            <person name="Kuo C.-H."/>
        </authorList>
    </citation>
    <scope>NUCLEOTIDE SEQUENCE [LARGE SCALE GENOMIC DNA]</scope>
    <source>
        <strain evidence="1 2">TABS-2</strain>
    </source>
</reference>
<dbReference type="Gene3D" id="3.40.50.1000">
    <property type="entry name" value="HAD superfamily/HAD-like"/>
    <property type="match status" value="1"/>
</dbReference>
<evidence type="ECO:0000313" key="1">
    <source>
        <dbReference type="EMBL" id="AOG60092.1"/>
    </source>
</evidence>
<gene>
    <name evidence="1" type="ORF">SHELI_v1c01370</name>
</gene>
<dbReference type="NCBIfam" id="TIGR00099">
    <property type="entry name" value="Cof-subfamily"/>
    <property type="match status" value="1"/>
</dbReference>
<organism evidence="1 2">
    <name type="scientific">Spiroplasma helicoides</name>
    <dbReference type="NCBI Taxonomy" id="216938"/>
    <lineage>
        <taxon>Bacteria</taxon>
        <taxon>Bacillati</taxon>
        <taxon>Mycoplasmatota</taxon>
        <taxon>Mollicutes</taxon>
        <taxon>Entomoplasmatales</taxon>
        <taxon>Spiroplasmataceae</taxon>
        <taxon>Spiroplasma</taxon>
    </lineage>
</organism>
<dbReference type="InterPro" id="IPR036412">
    <property type="entry name" value="HAD-like_sf"/>
</dbReference>
<dbReference type="Proteomes" id="UP000094378">
    <property type="component" value="Chromosome"/>
</dbReference>
<dbReference type="InterPro" id="IPR006379">
    <property type="entry name" value="HAD-SF_hydro_IIB"/>
</dbReference>
<dbReference type="PANTHER" id="PTHR10000:SF8">
    <property type="entry name" value="HAD SUPERFAMILY HYDROLASE-LIKE, TYPE 3"/>
    <property type="match status" value="1"/>
</dbReference>